<dbReference type="Pfam" id="PF18265">
    <property type="entry name" value="Nas2_N"/>
    <property type="match status" value="1"/>
</dbReference>
<dbReference type="EMBL" id="JANCYU010000023">
    <property type="protein sequence ID" value="KAK4524373.1"/>
    <property type="molecule type" value="Genomic_DNA"/>
</dbReference>
<feature type="domain" description="PDZ" evidence="4">
    <location>
        <begin position="122"/>
        <end position="199"/>
    </location>
</feature>
<feature type="coiled-coil region" evidence="3">
    <location>
        <begin position="6"/>
        <end position="33"/>
    </location>
</feature>
<dbReference type="SMART" id="SM00228">
    <property type="entry name" value="PDZ"/>
    <property type="match status" value="1"/>
</dbReference>
<evidence type="ECO:0000256" key="2">
    <source>
        <dbReference type="ARBA" id="ARBA00023186"/>
    </source>
</evidence>
<comment type="caution">
    <text evidence="5">The sequence shown here is derived from an EMBL/GenBank/DDBJ whole genome shotgun (WGS) entry which is preliminary data.</text>
</comment>
<dbReference type="PANTHER" id="PTHR12651">
    <property type="entry name" value="26S PROTEASOME NON-ATPASE REGULATORY SUBUNIT 9"/>
    <property type="match status" value="1"/>
</dbReference>
<dbReference type="GO" id="GO:0005634">
    <property type="term" value="C:nucleus"/>
    <property type="evidence" value="ECO:0007669"/>
    <property type="project" value="TreeGrafter"/>
</dbReference>
<dbReference type="PANTHER" id="PTHR12651:SF1">
    <property type="entry name" value="26S PROTEASOME NON-ATPASE REGULATORY SUBUNIT 9"/>
    <property type="match status" value="1"/>
</dbReference>
<evidence type="ECO:0000259" key="4">
    <source>
        <dbReference type="SMART" id="SM00228"/>
    </source>
</evidence>
<proteinExistence type="inferred from homology"/>
<evidence type="ECO:0000313" key="5">
    <source>
        <dbReference type="EMBL" id="KAK4524373.1"/>
    </source>
</evidence>
<dbReference type="AlphaFoldDB" id="A0AAV9IAL1"/>
<dbReference type="Gene3D" id="6.10.140.1710">
    <property type="match status" value="1"/>
</dbReference>
<comment type="similarity">
    <text evidence="1">Belongs to the proteasome subunit p27 family.</text>
</comment>
<keyword evidence="2" id="KW-0143">Chaperone</keyword>
<dbReference type="Gene3D" id="2.30.42.10">
    <property type="match status" value="1"/>
</dbReference>
<evidence type="ECO:0000256" key="1">
    <source>
        <dbReference type="ARBA" id="ARBA00005256"/>
    </source>
</evidence>
<name>A0AAV9IAL1_9RHOD</name>
<dbReference type="InterPro" id="IPR040815">
    <property type="entry name" value="Nas2_N"/>
</dbReference>
<dbReference type="InterPro" id="IPR001478">
    <property type="entry name" value="PDZ"/>
</dbReference>
<dbReference type="Proteomes" id="UP001300502">
    <property type="component" value="Unassembled WGS sequence"/>
</dbReference>
<evidence type="ECO:0000256" key="3">
    <source>
        <dbReference type="SAM" id="Coils"/>
    </source>
</evidence>
<keyword evidence="6" id="KW-1185">Reference proteome</keyword>
<keyword evidence="3" id="KW-0175">Coiled coil</keyword>
<dbReference type="GO" id="GO:0070682">
    <property type="term" value="P:proteasome regulatory particle assembly"/>
    <property type="evidence" value="ECO:0007669"/>
    <property type="project" value="InterPro"/>
</dbReference>
<dbReference type="InterPro" id="IPR035269">
    <property type="entry name" value="PSMD9"/>
</dbReference>
<dbReference type="InterPro" id="IPR041489">
    <property type="entry name" value="PDZ_6"/>
</dbReference>
<dbReference type="GO" id="GO:0005737">
    <property type="term" value="C:cytoplasm"/>
    <property type="evidence" value="ECO:0007669"/>
    <property type="project" value="TreeGrafter"/>
</dbReference>
<reference evidence="5 6" key="1">
    <citation type="submission" date="2022-07" db="EMBL/GenBank/DDBJ databases">
        <title>Genome-wide signatures of adaptation to extreme environments.</title>
        <authorList>
            <person name="Cho C.H."/>
            <person name="Yoon H.S."/>
        </authorList>
    </citation>
    <scope>NUCLEOTIDE SEQUENCE [LARGE SCALE GENOMIC DNA]</scope>
    <source>
        <strain evidence="5 6">108.79 E11</strain>
    </source>
</reference>
<gene>
    <name evidence="5" type="ORF">GAYE_SCF03G2273</name>
</gene>
<dbReference type="InterPro" id="IPR036034">
    <property type="entry name" value="PDZ_sf"/>
</dbReference>
<dbReference type="SUPFAM" id="SSF50156">
    <property type="entry name" value="PDZ domain-like"/>
    <property type="match status" value="1"/>
</dbReference>
<evidence type="ECO:0000313" key="6">
    <source>
        <dbReference type="Proteomes" id="UP001300502"/>
    </source>
</evidence>
<dbReference type="Pfam" id="PF17820">
    <property type="entry name" value="PDZ_6"/>
    <property type="match status" value="1"/>
</dbReference>
<protein>
    <recommendedName>
        <fullName evidence="4">PDZ domain-containing protein</fullName>
    </recommendedName>
</protein>
<organism evidence="5 6">
    <name type="scientific">Galdieria yellowstonensis</name>
    <dbReference type="NCBI Taxonomy" id="3028027"/>
    <lineage>
        <taxon>Eukaryota</taxon>
        <taxon>Rhodophyta</taxon>
        <taxon>Bangiophyceae</taxon>
        <taxon>Galdieriales</taxon>
        <taxon>Galdieriaceae</taxon>
        <taxon>Galdieria</taxon>
    </lineage>
</organism>
<accession>A0AAV9IAL1</accession>
<sequence length="232" mass="25349">MTSTSQEDKRQRARALLRQREAIEEEIKNITSSLTGPGGPGLRGNLVDSEGFPRSDLDIVSIRSQRQRISQLYTEHKVITDELEQLLHSILGRDNQSASALESGTSNVERVTQNSIESKQLESVSVRLAPCGKPFAVVDRVVPASPADVAGLKDGDRITAFADISTETKGSEAESYRALAATVRDFLYVSVPVTVERLNPETHEVGLVHVNVTPMPWDGPGLLGCEIRQFLS</sequence>